<evidence type="ECO:0000259" key="12">
    <source>
        <dbReference type="Pfam" id="PF00593"/>
    </source>
</evidence>
<dbReference type="Proteomes" id="UP001215827">
    <property type="component" value="Chromosome"/>
</dbReference>
<dbReference type="PROSITE" id="PS52016">
    <property type="entry name" value="TONB_DEPENDENT_REC_3"/>
    <property type="match status" value="1"/>
</dbReference>
<keyword evidence="13" id="KW-0675">Receptor</keyword>
<sequence>MFNAVLNANLELGDHTLTSVTGYLDYDVEETIDVDFTNLPLLDGTAQSEDYRQISQELRIASPGDAAFNYIAGVYYQNTKLGVTDHVQFNPFFFATPFRALGDTANDRVYSQKSDLISVFAQGEYSLTDALRITLGARFNHESKTGSRALAINRGPLSLGAVPAIIDPVVIGTFRALNIEAHSISGKLSEDSFNPMANIQYDVTDDLMFYASFARGSKAGGFDIRGNSLPTSTTVRTPGAFKFGDERADNFEVGLKYQTRELAINVSAYRTKYSDLQTNVFDGVLSFNVKNASGAKTQGVEADMRWAVDEHFTFSAAVAYLDFEFTNFPQGQCFFQQVPDNGTFCSYTGKRNTLTPEWSGNLNGDFSHEVGSNLKFGVNLNADFSSSYIAAANLDPRTRQDGYVKIGARVSLGHIDDNWTVALVGRNLTNERIMQTAGALPLATTFTGGTGIAYNAIYDRPRNIALQFDVKF</sequence>
<evidence type="ECO:0000313" key="14">
    <source>
        <dbReference type="Proteomes" id="UP001215827"/>
    </source>
</evidence>
<keyword evidence="8" id="KW-0798">TonB box</keyword>
<keyword evidence="4" id="KW-0410">Iron transport</keyword>
<keyword evidence="6" id="KW-0408">Iron</keyword>
<evidence type="ECO:0000256" key="4">
    <source>
        <dbReference type="ARBA" id="ARBA00022496"/>
    </source>
</evidence>
<reference evidence="13 14" key="1">
    <citation type="submission" date="2023-03" db="EMBL/GenBank/DDBJ databases">
        <title>Altererythrobacter sp. CAU 1644 isolated from sand.</title>
        <authorList>
            <person name="Kim W."/>
        </authorList>
    </citation>
    <scope>NUCLEOTIDE SEQUENCE [LARGE SCALE GENOMIC DNA]</scope>
    <source>
        <strain evidence="13 14">CAU 1644</strain>
    </source>
</reference>
<organism evidence="13 14">
    <name type="scientific">Altererythrobacter arenosus</name>
    <dbReference type="NCBI Taxonomy" id="3032592"/>
    <lineage>
        <taxon>Bacteria</taxon>
        <taxon>Pseudomonadati</taxon>
        <taxon>Pseudomonadota</taxon>
        <taxon>Alphaproteobacteria</taxon>
        <taxon>Sphingomonadales</taxon>
        <taxon>Erythrobacteraceae</taxon>
        <taxon>Altererythrobacter</taxon>
    </lineage>
</organism>
<keyword evidence="3 11" id="KW-1134">Transmembrane beta strand</keyword>
<evidence type="ECO:0000256" key="1">
    <source>
        <dbReference type="ARBA" id="ARBA00004571"/>
    </source>
</evidence>
<keyword evidence="9 11" id="KW-0472">Membrane</keyword>
<dbReference type="Pfam" id="PF00593">
    <property type="entry name" value="TonB_dep_Rec_b-barrel"/>
    <property type="match status" value="1"/>
</dbReference>
<comment type="similarity">
    <text evidence="11">Belongs to the TonB-dependent receptor family.</text>
</comment>
<evidence type="ECO:0000256" key="7">
    <source>
        <dbReference type="ARBA" id="ARBA00023065"/>
    </source>
</evidence>
<dbReference type="RefSeq" id="WP_278017748.1">
    <property type="nucleotide sequence ID" value="NZ_CP121106.1"/>
</dbReference>
<accession>A0ABY8FVN5</accession>
<dbReference type="Gene3D" id="2.40.170.20">
    <property type="entry name" value="TonB-dependent receptor, beta-barrel domain"/>
    <property type="match status" value="1"/>
</dbReference>
<evidence type="ECO:0000256" key="8">
    <source>
        <dbReference type="ARBA" id="ARBA00023077"/>
    </source>
</evidence>
<protein>
    <submittedName>
        <fullName evidence="13">TonB-dependent receptor</fullName>
    </submittedName>
</protein>
<evidence type="ECO:0000256" key="10">
    <source>
        <dbReference type="ARBA" id="ARBA00023237"/>
    </source>
</evidence>
<dbReference type="InterPro" id="IPR039426">
    <property type="entry name" value="TonB-dep_rcpt-like"/>
</dbReference>
<keyword evidence="10 11" id="KW-0998">Cell outer membrane</keyword>
<dbReference type="PANTHER" id="PTHR32552">
    <property type="entry name" value="FERRICHROME IRON RECEPTOR-RELATED"/>
    <property type="match status" value="1"/>
</dbReference>
<dbReference type="InterPro" id="IPR000531">
    <property type="entry name" value="Beta-barrel_TonB"/>
</dbReference>
<evidence type="ECO:0000256" key="9">
    <source>
        <dbReference type="ARBA" id="ARBA00023136"/>
    </source>
</evidence>
<keyword evidence="7" id="KW-0406">Ion transport</keyword>
<evidence type="ECO:0000256" key="2">
    <source>
        <dbReference type="ARBA" id="ARBA00022448"/>
    </source>
</evidence>
<evidence type="ECO:0000256" key="3">
    <source>
        <dbReference type="ARBA" id="ARBA00022452"/>
    </source>
</evidence>
<evidence type="ECO:0000256" key="5">
    <source>
        <dbReference type="ARBA" id="ARBA00022692"/>
    </source>
</evidence>
<comment type="subcellular location">
    <subcellularLocation>
        <location evidence="1 11">Cell outer membrane</location>
        <topology evidence="1 11">Multi-pass membrane protein</topology>
    </subcellularLocation>
</comment>
<feature type="domain" description="TonB-dependent receptor-like beta-barrel" evidence="12">
    <location>
        <begin position="6"/>
        <end position="428"/>
    </location>
</feature>
<keyword evidence="14" id="KW-1185">Reference proteome</keyword>
<keyword evidence="2 11" id="KW-0813">Transport</keyword>
<dbReference type="SUPFAM" id="SSF56935">
    <property type="entry name" value="Porins"/>
    <property type="match status" value="1"/>
</dbReference>
<proteinExistence type="inferred from homology"/>
<keyword evidence="5 11" id="KW-0812">Transmembrane</keyword>
<evidence type="ECO:0000313" key="13">
    <source>
        <dbReference type="EMBL" id="WFL79059.1"/>
    </source>
</evidence>
<evidence type="ECO:0000256" key="11">
    <source>
        <dbReference type="PROSITE-ProRule" id="PRU01360"/>
    </source>
</evidence>
<gene>
    <name evidence="13" type="ORF">P7228_09925</name>
</gene>
<dbReference type="InterPro" id="IPR036942">
    <property type="entry name" value="Beta-barrel_TonB_sf"/>
</dbReference>
<dbReference type="EMBL" id="CP121106">
    <property type="protein sequence ID" value="WFL79059.1"/>
    <property type="molecule type" value="Genomic_DNA"/>
</dbReference>
<name>A0ABY8FVN5_9SPHN</name>
<evidence type="ECO:0000256" key="6">
    <source>
        <dbReference type="ARBA" id="ARBA00023004"/>
    </source>
</evidence>
<dbReference type="PANTHER" id="PTHR32552:SF81">
    <property type="entry name" value="TONB-DEPENDENT OUTER MEMBRANE RECEPTOR"/>
    <property type="match status" value="1"/>
</dbReference>